<dbReference type="EMBL" id="JABEZZ010000008">
    <property type="protein sequence ID" value="MBA0593198.1"/>
    <property type="molecule type" value="Genomic_DNA"/>
</dbReference>
<feature type="non-terminal residue" evidence="6">
    <location>
        <position position="213"/>
    </location>
</feature>
<dbReference type="GO" id="GO:0030117">
    <property type="term" value="C:membrane coat"/>
    <property type="evidence" value="ECO:0007669"/>
    <property type="project" value="InterPro"/>
</dbReference>
<name>A0A7J8PVH0_GOSRA</name>
<dbReference type="InterPro" id="IPR011989">
    <property type="entry name" value="ARM-like"/>
</dbReference>
<evidence type="ECO:0000259" key="5">
    <source>
        <dbReference type="Pfam" id="PF01602"/>
    </source>
</evidence>
<sequence>MIDYMISINDNHYKTEIASRCVELAEQFAPSNQWFIQTMNRVFEHAGDLVNIKVAHNLMRLIAEGFGEDDDNADTKLRSSAVESYLRILGEPKLPSVFLQVICWVLGEYGTADGMFSASDITGKLCDVAEAYSNDETVKAYATTALMKIYAFEIAAWRKVDMLPECQSLMEELLASHSTDLQQRAYELQAVIGLDAHAVACIMPSDASCEDIE</sequence>
<dbReference type="Gene3D" id="1.25.10.10">
    <property type="entry name" value="Leucine-rich Repeat Variant"/>
    <property type="match status" value="1"/>
</dbReference>
<keyword evidence="3" id="KW-0653">Protein transport</keyword>
<keyword evidence="4" id="KW-0472">Membrane</keyword>
<accession>A0A7J8PVH0</accession>
<protein>
    <recommendedName>
        <fullName evidence="5">Clathrin/coatomer adaptor adaptin-like N-terminal domain-containing protein</fullName>
    </recommendedName>
</protein>
<keyword evidence="2" id="KW-0813">Transport</keyword>
<dbReference type="GO" id="GO:0012505">
    <property type="term" value="C:endomembrane system"/>
    <property type="evidence" value="ECO:0007669"/>
    <property type="project" value="UniProtKB-SubCell"/>
</dbReference>
<proteinExistence type="predicted"/>
<dbReference type="SUPFAM" id="SSF48371">
    <property type="entry name" value="ARM repeat"/>
    <property type="match status" value="1"/>
</dbReference>
<evidence type="ECO:0000313" key="7">
    <source>
        <dbReference type="Proteomes" id="UP000593578"/>
    </source>
</evidence>
<feature type="domain" description="Clathrin/coatomer adaptor adaptin-like N-terminal" evidence="5">
    <location>
        <begin position="2"/>
        <end position="192"/>
    </location>
</feature>
<reference evidence="6 7" key="1">
    <citation type="journal article" date="2019" name="Genome Biol. Evol.">
        <title>Insights into the evolution of the New World diploid cottons (Gossypium, subgenus Houzingenia) based on genome sequencing.</title>
        <authorList>
            <person name="Grover C.E."/>
            <person name="Arick M.A. 2nd"/>
            <person name="Thrash A."/>
            <person name="Conover J.L."/>
            <person name="Sanders W.S."/>
            <person name="Peterson D.G."/>
            <person name="Frelichowski J.E."/>
            <person name="Scheffler J.A."/>
            <person name="Scheffler B.E."/>
            <person name="Wendel J.F."/>
        </authorList>
    </citation>
    <scope>NUCLEOTIDE SEQUENCE [LARGE SCALE GENOMIC DNA]</scope>
    <source>
        <strain evidence="6">8</strain>
        <tissue evidence="6">Leaf</tissue>
    </source>
</reference>
<evidence type="ECO:0000256" key="1">
    <source>
        <dbReference type="ARBA" id="ARBA00004308"/>
    </source>
</evidence>
<gene>
    <name evidence="6" type="ORF">Gorai_010155</name>
</gene>
<dbReference type="AlphaFoldDB" id="A0A7J8PVH0"/>
<organism evidence="6 7">
    <name type="scientific">Gossypium raimondii</name>
    <name type="common">Peruvian cotton</name>
    <name type="synonym">Gossypium klotzschianum subsp. raimondii</name>
    <dbReference type="NCBI Taxonomy" id="29730"/>
    <lineage>
        <taxon>Eukaryota</taxon>
        <taxon>Viridiplantae</taxon>
        <taxon>Streptophyta</taxon>
        <taxon>Embryophyta</taxon>
        <taxon>Tracheophyta</taxon>
        <taxon>Spermatophyta</taxon>
        <taxon>Magnoliopsida</taxon>
        <taxon>eudicotyledons</taxon>
        <taxon>Gunneridae</taxon>
        <taxon>Pentapetalae</taxon>
        <taxon>rosids</taxon>
        <taxon>malvids</taxon>
        <taxon>Malvales</taxon>
        <taxon>Malvaceae</taxon>
        <taxon>Malvoideae</taxon>
        <taxon>Gossypium</taxon>
    </lineage>
</organism>
<evidence type="ECO:0000256" key="4">
    <source>
        <dbReference type="ARBA" id="ARBA00023136"/>
    </source>
</evidence>
<evidence type="ECO:0000256" key="3">
    <source>
        <dbReference type="ARBA" id="ARBA00022927"/>
    </source>
</evidence>
<evidence type="ECO:0000313" key="6">
    <source>
        <dbReference type="EMBL" id="MBA0593198.1"/>
    </source>
</evidence>
<dbReference type="PANTHER" id="PTHR22780">
    <property type="entry name" value="ADAPTIN, ALPHA/GAMMA/EPSILON"/>
    <property type="match status" value="1"/>
</dbReference>
<dbReference type="Pfam" id="PF01602">
    <property type="entry name" value="Adaptin_N"/>
    <property type="match status" value="1"/>
</dbReference>
<comment type="subcellular location">
    <subcellularLocation>
        <location evidence="1">Endomembrane system</location>
    </subcellularLocation>
</comment>
<dbReference type="GO" id="GO:0006886">
    <property type="term" value="P:intracellular protein transport"/>
    <property type="evidence" value="ECO:0007669"/>
    <property type="project" value="InterPro"/>
</dbReference>
<dbReference type="InterPro" id="IPR050840">
    <property type="entry name" value="Adaptor_Complx_Large_Subunit"/>
</dbReference>
<dbReference type="Proteomes" id="UP000593578">
    <property type="component" value="Unassembled WGS sequence"/>
</dbReference>
<dbReference type="InterPro" id="IPR016024">
    <property type="entry name" value="ARM-type_fold"/>
</dbReference>
<evidence type="ECO:0000256" key="2">
    <source>
        <dbReference type="ARBA" id="ARBA00022448"/>
    </source>
</evidence>
<dbReference type="InterPro" id="IPR002553">
    <property type="entry name" value="Clathrin/coatomer_adapt-like_N"/>
</dbReference>
<dbReference type="GO" id="GO:0016192">
    <property type="term" value="P:vesicle-mediated transport"/>
    <property type="evidence" value="ECO:0007669"/>
    <property type="project" value="InterPro"/>
</dbReference>
<comment type="caution">
    <text evidence="6">The sequence shown here is derived from an EMBL/GenBank/DDBJ whole genome shotgun (WGS) entry which is preliminary data.</text>
</comment>